<evidence type="ECO:0000256" key="1">
    <source>
        <dbReference type="SAM" id="MobiDB-lite"/>
    </source>
</evidence>
<dbReference type="Gene3D" id="1.25.40.10">
    <property type="entry name" value="Tetratricopeptide repeat domain"/>
    <property type="match status" value="2"/>
</dbReference>
<accession>A0ABR6LT36</accession>
<organism evidence="3 4">
    <name type="scientific">Streptomyces rapamycinicus</name>
    <dbReference type="NCBI Taxonomy" id="1226757"/>
    <lineage>
        <taxon>Bacteria</taxon>
        <taxon>Bacillati</taxon>
        <taxon>Actinomycetota</taxon>
        <taxon>Actinomycetes</taxon>
        <taxon>Kitasatosporales</taxon>
        <taxon>Streptomycetaceae</taxon>
        <taxon>Streptomyces</taxon>
        <taxon>Streptomyces violaceusniger group</taxon>
    </lineage>
</organism>
<feature type="domain" description="NB-ARC" evidence="2">
    <location>
        <begin position="92"/>
        <end position="215"/>
    </location>
</feature>
<dbReference type="Proteomes" id="UP000530530">
    <property type="component" value="Unassembled WGS sequence"/>
</dbReference>
<proteinExistence type="predicted"/>
<dbReference type="PRINTS" id="PR00364">
    <property type="entry name" value="DISEASERSIST"/>
</dbReference>
<dbReference type="Gene3D" id="3.40.50.300">
    <property type="entry name" value="P-loop containing nucleotide triphosphate hydrolases"/>
    <property type="match status" value="1"/>
</dbReference>
<gene>
    <name evidence="3" type="ORF">BJY27_006461</name>
</gene>
<keyword evidence="4" id="KW-1185">Reference proteome</keyword>
<evidence type="ECO:0000313" key="4">
    <source>
        <dbReference type="Proteomes" id="UP000530530"/>
    </source>
</evidence>
<evidence type="ECO:0000313" key="3">
    <source>
        <dbReference type="EMBL" id="MBB4785500.1"/>
    </source>
</evidence>
<dbReference type="Pfam" id="PF13374">
    <property type="entry name" value="TPR_10"/>
    <property type="match status" value="1"/>
</dbReference>
<dbReference type="InterPro" id="IPR011990">
    <property type="entry name" value="TPR-like_helical_dom_sf"/>
</dbReference>
<evidence type="ECO:0000259" key="2">
    <source>
        <dbReference type="Pfam" id="PF00931"/>
    </source>
</evidence>
<dbReference type="SUPFAM" id="SSF48452">
    <property type="entry name" value="TPR-like"/>
    <property type="match status" value="2"/>
</dbReference>
<dbReference type="InterPro" id="IPR053137">
    <property type="entry name" value="NLR-like"/>
</dbReference>
<dbReference type="Pfam" id="PF00931">
    <property type="entry name" value="NB-ARC"/>
    <property type="match status" value="1"/>
</dbReference>
<name>A0ABR6LT36_9ACTN</name>
<comment type="caution">
    <text evidence="3">The sequence shown here is derived from an EMBL/GenBank/DDBJ whole genome shotgun (WGS) entry which is preliminary data.</text>
</comment>
<sequence>MSDPMPIDGRASGQGRVFQTGGDQYIEEHHHHYGAGTGPGTGSLLAPQPVGPRPPQGATAPDSVRVPLVARVPGILRDRADLMERLRAAVTGPGGDVHVLHGLGGCGKTAVAHTLFTEAVRDRGRVGLWVNASERISLRAGMLAVAGDRGATTGELAAAASGQRAAADLVWHYLDHSAQRWLLVLDNADDPTVLEEGGWLRTSPLGTVLVTTRHATSPLWRGAGAARHPVGVLPEADAAQVLCDLAPDAGTVESAQKVARRLGCLPLALTLAGSHLSHQLLESWSMDEYDRKLSEDSTALVDQGAASTGSGQSRHLVGRTWQLSLDALAGQGLPEATTLLRLLSCWAADPVPLSLLMPVARGEVDFGHLDPPLAADRVEPALRGLLDHSLIGMVEADGRRCVQAHGVLLDSVAAGVPEERREPLAEAAGRLLGAALPPEDAAPVETRTELRLLAPHASRLLHGSPSEWAARLAVRVVEQLFTAGDFAVALSMSLAVADEAERLLGDEHPVTLSARHIMGRTQHRMGRYTESETTLREVLRSRERILGADHPDTLRTCAVLHVPVAILGQVEEAVHLLRRAITGQRRVLGEDSGETLFSRAWLLEVLPRLGDSEEFDEEARVVEDCERALPPGHLATLMAHHNHAEGLRVLGRYVEAEPVARRALTERIRFQGPDHPQTLAALNLKARVAHGLGKLDEAVAALREVIERRERVLGPEHPFVTQNRQSLAEWQAEARAQP</sequence>
<dbReference type="PANTHER" id="PTHR46082:SF6">
    <property type="entry name" value="AAA+ ATPASE DOMAIN-CONTAINING PROTEIN-RELATED"/>
    <property type="match status" value="1"/>
</dbReference>
<dbReference type="InterPro" id="IPR002182">
    <property type="entry name" value="NB-ARC"/>
</dbReference>
<reference evidence="3 4" key="1">
    <citation type="submission" date="2020-08" db="EMBL/GenBank/DDBJ databases">
        <title>Sequencing the genomes of 1000 actinobacteria strains.</title>
        <authorList>
            <person name="Klenk H.-P."/>
        </authorList>
    </citation>
    <scope>NUCLEOTIDE SEQUENCE [LARGE SCALE GENOMIC DNA]</scope>
    <source>
        <strain evidence="3 4">DSM 41530</strain>
    </source>
</reference>
<dbReference type="EMBL" id="JACHNG010000001">
    <property type="protein sequence ID" value="MBB4785500.1"/>
    <property type="molecule type" value="Genomic_DNA"/>
</dbReference>
<protein>
    <submittedName>
        <fullName evidence="3">Tetratricopeptide (TPR) repeat protein</fullName>
    </submittedName>
</protein>
<dbReference type="Pfam" id="PF13424">
    <property type="entry name" value="TPR_12"/>
    <property type="match status" value="2"/>
</dbReference>
<feature type="region of interest" description="Disordered" evidence="1">
    <location>
        <begin position="30"/>
        <end position="63"/>
    </location>
</feature>
<dbReference type="InterPro" id="IPR027417">
    <property type="entry name" value="P-loop_NTPase"/>
</dbReference>
<dbReference type="PANTHER" id="PTHR46082">
    <property type="entry name" value="ATP/GTP-BINDING PROTEIN-RELATED"/>
    <property type="match status" value="1"/>
</dbReference>
<dbReference type="SUPFAM" id="SSF52540">
    <property type="entry name" value="P-loop containing nucleoside triphosphate hydrolases"/>
    <property type="match status" value="1"/>
</dbReference>